<dbReference type="Gene3D" id="3.40.50.1110">
    <property type="entry name" value="SGNH hydrolase"/>
    <property type="match status" value="1"/>
</dbReference>
<dbReference type="Pfam" id="PF00657">
    <property type="entry name" value="Lipase_GDSL"/>
    <property type="match status" value="1"/>
</dbReference>
<dbReference type="InterPro" id="IPR051238">
    <property type="entry name" value="GDSL_esterase/lipase"/>
</dbReference>
<dbReference type="GO" id="GO:0016042">
    <property type="term" value="P:lipid catabolic process"/>
    <property type="evidence" value="ECO:0007669"/>
    <property type="project" value="UniProtKB-KW"/>
</dbReference>
<dbReference type="HOGENOM" id="CLU_015101_0_0_1"/>
<dbReference type="KEGG" id="smo:SELMODRAFT_120432"/>
<dbReference type="GO" id="GO:0016788">
    <property type="term" value="F:hydrolase activity, acting on ester bonds"/>
    <property type="evidence" value="ECO:0007669"/>
    <property type="project" value="InterPro"/>
</dbReference>
<keyword evidence="9" id="KW-1185">Reference proteome</keyword>
<organism evidence="9">
    <name type="scientific">Selaginella moellendorffii</name>
    <name type="common">Spikemoss</name>
    <dbReference type="NCBI Taxonomy" id="88036"/>
    <lineage>
        <taxon>Eukaryota</taxon>
        <taxon>Viridiplantae</taxon>
        <taxon>Streptophyta</taxon>
        <taxon>Embryophyta</taxon>
        <taxon>Tracheophyta</taxon>
        <taxon>Lycopodiopsida</taxon>
        <taxon>Selaginellales</taxon>
        <taxon>Selaginellaceae</taxon>
        <taxon>Selaginella</taxon>
    </lineage>
</organism>
<evidence type="ECO:0000256" key="3">
    <source>
        <dbReference type="ARBA" id="ARBA00022525"/>
    </source>
</evidence>
<feature type="chain" id="PRO_5003122843" evidence="7">
    <location>
        <begin position="26"/>
        <end position="363"/>
    </location>
</feature>
<comment type="subcellular location">
    <subcellularLocation>
        <location evidence="1">Secreted</location>
    </subcellularLocation>
</comment>
<sequence length="363" mass="39471">MGGFPLRGALVLGLWLLFLSITAQCQAPASFVFGDSLVDGGNNNYIFSLSKADQPANGVDFPGGRPTGRFCNGRTIPDIIGESFGIPYAPPYLAPTTHGAAILRGVNYASGGGGIVDETGRIFIGRLSLSKQLLYFQNTTRELKSMLGEDAARQYLAKSIFSVTIGANDYLNNYLLPVPLTGDSFLTPRAFQDKLITNFRQQLTTLYNSGARKIIVAGVGPIGCIPYQLTLNLRRDGSCVPSANKLALNYNTALRDLILELNSKLPGSMFSYANAYDVVWDIITNKKNYGFETCDLACCGIGGPYKGVLPCGPNVPVCNERSKSFFWDAYHPSDAANAIVAKRFVDGDERDIFPRNVRQLIEM</sequence>
<dbReference type="InterPro" id="IPR035669">
    <property type="entry name" value="SGNH_plant_lipase-like"/>
</dbReference>
<gene>
    <name evidence="8" type="ORF">SELMODRAFT_120432</name>
</gene>
<dbReference type="PANTHER" id="PTHR45650">
    <property type="entry name" value="GDSL-LIKE LIPASE/ACYLHYDROLASE-RELATED"/>
    <property type="match status" value="1"/>
</dbReference>
<evidence type="ECO:0000256" key="1">
    <source>
        <dbReference type="ARBA" id="ARBA00004613"/>
    </source>
</evidence>
<keyword evidence="5" id="KW-0378">Hydrolase</keyword>
<proteinExistence type="inferred from homology"/>
<reference evidence="8 9" key="1">
    <citation type="journal article" date="2011" name="Science">
        <title>The Selaginella genome identifies genetic changes associated with the evolution of vascular plants.</title>
        <authorList>
            <person name="Banks J.A."/>
            <person name="Nishiyama T."/>
            <person name="Hasebe M."/>
            <person name="Bowman J.L."/>
            <person name="Gribskov M."/>
            <person name="dePamphilis C."/>
            <person name="Albert V.A."/>
            <person name="Aono N."/>
            <person name="Aoyama T."/>
            <person name="Ambrose B.A."/>
            <person name="Ashton N.W."/>
            <person name="Axtell M.J."/>
            <person name="Barker E."/>
            <person name="Barker M.S."/>
            <person name="Bennetzen J.L."/>
            <person name="Bonawitz N.D."/>
            <person name="Chapple C."/>
            <person name="Cheng C."/>
            <person name="Correa L.G."/>
            <person name="Dacre M."/>
            <person name="DeBarry J."/>
            <person name="Dreyer I."/>
            <person name="Elias M."/>
            <person name="Engstrom E.M."/>
            <person name="Estelle M."/>
            <person name="Feng L."/>
            <person name="Finet C."/>
            <person name="Floyd S.K."/>
            <person name="Frommer W.B."/>
            <person name="Fujita T."/>
            <person name="Gramzow L."/>
            <person name="Gutensohn M."/>
            <person name="Harholt J."/>
            <person name="Hattori M."/>
            <person name="Heyl A."/>
            <person name="Hirai T."/>
            <person name="Hiwatashi Y."/>
            <person name="Ishikawa M."/>
            <person name="Iwata M."/>
            <person name="Karol K.G."/>
            <person name="Koehler B."/>
            <person name="Kolukisaoglu U."/>
            <person name="Kubo M."/>
            <person name="Kurata T."/>
            <person name="Lalonde S."/>
            <person name="Li K."/>
            <person name="Li Y."/>
            <person name="Litt A."/>
            <person name="Lyons E."/>
            <person name="Manning G."/>
            <person name="Maruyama T."/>
            <person name="Michael T.P."/>
            <person name="Mikami K."/>
            <person name="Miyazaki S."/>
            <person name="Morinaga S."/>
            <person name="Murata T."/>
            <person name="Mueller-Roeber B."/>
            <person name="Nelson D.R."/>
            <person name="Obara M."/>
            <person name="Oguri Y."/>
            <person name="Olmstead R.G."/>
            <person name="Onodera N."/>
            <person name="Petersen B.L."/>
            <person name="Pils B."/>
            <person name="Prigge M."/>
            <person name="Rensing S.A."/>
            <person name="Riano-Pachon D.M."/>
            <person name="Roberts A.W."/>
            <person name="Sato Y."/>
            <person name="Scheller H.V."/>
            <person name="Schulz B."/>
            <person name="Schulz C."/>
            <person name="Shakirov E.V."/>
            <person name="Shibagaki N."/>
            <person name="Shinohara N."/>
            <person name="Shippen D.E."/>
            <person name="Soerensen I."/>
            <person name="Sotooka R."/>
            <person name="Sugimoto N."/>
            <person name="Sugita M."/>
            <person name="Sumikawa N."/>
            <person name="Tanurdzic M."/>
            <person name="Theissen G."/>
            <person name="Ulvskov P."/>
            <person name="Wakazuki S."/>
            <person name="Weng J.K."/>
            <person name="Willats W.W."/>
            <person name="Wipf D."/>
            <person name="Wolf P.G."/>
            <person name="Yang L."/>
            <person name="Zimmer A.D."/>
            <person name="Zhu Q."/>
            <person name="Mitros T."/>
            <person name="Hellsten U."/>
            <person name="Loque D."/>
            <person name="Otillar R."/>
            <person name="Salamov A."/>
            <person name="Schmutz J."/>
            <person name="Shapiro H."/>
            <person name="Lindquist E."/>
            <person name="Lucas S."/>
            <person name="Rokhsar D."/>
            <person name="Grigoriev I.V."/>
        </authorList>
    </citation>
    <scope>NUCLEOTIDE SEQUENCE [LARGE SCALE GENOMIC DNA]</scope>
</reference>
<keyword evidence="3" id="KW-0964">Secreted</keyword>
<evidence type="ECO:0000256" key="5">
    <source>
        <dbReference type="ARBA" id="ARBA00022801"/>
    </source>
</evidence>
<evidence type="ECO:0000313" key="9">
    <source>
        <dbReference type="Proteomes" id="UP000001514"/>
    </source>
</evidence>
<keyword evidence="4 7" id="KW-0732">Signal</keyword>
<evidence type="ECO:0000313" key="8">
    <source>
        <dbReference type="EMBL" id="EFJ14431.1"/>
    </source>
</evidence>
<dbReference type="CDD" id="cd01837">
    <property type="entry name" value="SGNH_plant_lipase_like"/>
    <property type="match status" value="1"/>
</dbReference>
<dbReference type="FunCoup" id="D8SM56">
    <property type="interactions" value="310"/>
</dbReference>
<dbReference type="Gramene" id="EFJ14431">
    <property type="protein sequence ID" value="EFJ14431"/>
    <property type="gene ID" value="SELMODRAFT_120432"/>
</dbReference>
<feature type="signal peptide" evidence="7">
    <location>
        <begin position="1"/>
        <end position="25"/>
    </location>
</feature>
<evidence type="ECO:0000256" key="6">
    <source>
        <dbReference type="ARBA" id="ARBA00022963"/>
    </source>
</evidence>
<keyword evidence="6" id="KW-0442">Lipid degradation</keyword>
<protein>
    <submittedName>
        <fullName evidence="8">Uncharacterized protein</fullName>
    </submittedName>
</protein>
<name>D8SM56_SELML</name>
<dbReference type="InParanoid" id="D8SM56"/>
<dbReference type="eggNOG" id="ENOG502QTV6">
    <property type="taxonomic scope" value="Eukaryota"/>
</dbReference>
<dbReference type="SUPFAM" id="SSF52266">
    <property type="entry name" value="SGNH hydrolase"/>
    <property type="match status" value="1"/>
</dbReference>
<keyword evidence="6" id="KW-0443">Lipid metabolism</keyword>
<dbReference type="PANTHER" id="PTHR45650:SF4">
    <property type="entry name" value="GDSL-LIKE LIPASE_ACYLHYDROLASE FAMILY PROTEIN, EXPRESSED"/>
    <property type="match status" value="1"/>
</dbReference>
<evidence type="ECO:0000256" key="2">
    <source>
        <dbReference type="ARBA" id="ARBA00008668"/>
    </source>
</evidence>
<comment type="similarity">
    <text evidence="2">Belongs to the 'GDSL' lipolytic enzyme family.</text>
</comment>
<dbReference type="Proteomes" id="UP000001514">
    <property type="component" value="Unassembled WGS sequence"/>
</dbReference>
<dbReference type="OMA" id="MINHIRN"/>
<dbReference type="STRING" id="88036.D8SM56"/>
<dbReference type="InterPro" id="IPR036514">
    <property type="entry name" value="SGNH_hydro_sf"/>
</dbReference>
<evidence type="ECO:0000256" key="7">
    <source>
        <dbReference type="SAM" id="SignalP"/>
    </source>
</evidence>
<dbReference type="EMBL" id="GL377627">
    <property type="protein sequence ID" value="EFJ14431.1"/>
    <property type="molecule type" value="Genomic_DNA"/>
</dbReference>
<dbReference type="AlphaFoldDB" id="D8SM56"/>
<evidence type="ECO:0000256" key="4">
    <source>
        <dbReference type="ARBA" id="ARBA00022729"/>
    </source>
</evidence>
<accession>D8SM56</accession>
<dbReference type="GO" id="GO:0005576">
    <property type="term" value="C:extracellular region"/>
    <property type="evidence" value="ECO:0007669"/>
    <property type="project" value="UniProtKB-SubCell"/>
</dbReference>
<dbReference type="InterPro" id="IPR001087">
    <property type="entry name" value="GDSL"/>
</dbReference>
<dbReference type="OrthoDB" id="1600564at2759"/>